<evidence type="ECO:0000256" key="2">
    <source>
        <dbReference type="ARBA" id="ARBA00005695"/>
    </source>
</evidence>
<dbReference type="Pfam" id="PF00496">
    <property type="entry name" value="SBP_bac_5"/>
    <property type="match status" value="1"/>
</dbReference>
<comment type="similarity">
    <text evidence="2">Belongs to the bacterial solute-binding protein 5 family.</text>
</comment>
<evidence type="ECO:0000313" key="6">
    <source>
        <dbReference type="Proteomes" id="UP000244224"/>
    </source>
</evidence>
<dbReference type="SUPFAM" id="SSF53850">
    <property type="entry name" value="Periplasmic binding protein-like II"/>
    <property type="match status" value="1"/>
</dbReference>
<dbReference type="OrthoDB" id="9803988at2"/>
<proteinExistence type="inferred from homology"/>
<dbReference type="PROSITE" id="PS51318">
    <property type="entry name" value="TAT"/>
    <property type="match status" value="1"/>
</dbReference>
<name>A0A2T6AWG1_9RHOB</name>
<dbReference type="GO" id="GO:1904680">
    <property type="term" value="F:peptide transmembrane transporter activity"/>
    <property type="evidence" value="ECO:0007669"/>
    <property type="project" value="TreeGrafter"/>
</dbReference>
<feature type="signal peptide" evidence="3">
    <location>
        <begin position="1"/>
        <end position="26"/>
    </location>
</feature>
<feature type="chain" id="PRO_5015537748" evidence="3">
    <location>
        <begin position="27"/>
        <end position="545"/>
    </location>
</feature>
<protein>
    <submittedName>
        <fullName evidence="5">Peptide/nickel transport system substrate-binding protein</fullName>
    </submittedName>
</protein>
<gene>
    <name evidence="5" type="ORF">C8N34_11013</name>
</gene>
<accession>A0A2T6AWG1</accession>
<dbReference type="EMBL" id="QBKP01000010">
    <property type="protein sequence ID" value="PTX48153.1"/>
    <property type="molecule type" value="Genomic_DNA"/>
</dbReference>
<feature type="domain" description="Solute-binding protein family 5" evidence="4">
    <location>
        <begin position="93"/>
        <end position="453"/>
    </location>
</feature>
<organism evidence="5 6">
    <name type="scientific">Gemmobacter caeni</name>
    <dbReference type="NCBI Taxonomy" id="589035"/>
    <lineage>
        <taxon>Bacteria</taxon>
        <taxon>Pseudomonadati</taxon>
        <taxon>Pseudomonadota</taxon>
        <taxon>Alphaproteobacteria</taxon>
        <taxon>Rhodobacterales</taxon>
        <taxon>Paracoccaceae</taxon>
        <taxon>Gemmobacter</taxon>
    </lineage>
</organism>
<dbReference type="Gene3D" id="3.90.76.10">
    <property type="entry name" value="Dipeptide-binding Protein, Domain 1"/>
    <property type="match status" value="1"/>
</dbReference>
<dbReference type="GO" id="GO:0030288">
    <property type="term" value="C:outer membrane-bounded periplasmic space"/>
    <property type="evidence" value="ECO:0007669"/>
    <property type="project" value="UniProtKB-ARBA"/>
</dbReference>
<dbReference type="PIRSF" id="PIRSF002741">
    <property type="entry name" value="MppA"/>
    <property type="match status" value="1"/>
</dbReference>
<dbReference type="Gene3D" id="3.40.190.10">
    <property type="entry name" value="Periplasmic binding protein-like II"/>
    <property type="match status" value="1"/>
</dbReference>
<sequence>MTHSPASLILSRRRMLAAMLASTAAAATGLAPFAARAQEAGTPRPGGKLQMVAPFGSALQSLDPHATYESQDMAVSKALHRSLYNWDSATNSVVLELASEVQVSEDGKTFTYKLLDNIFFHNGRQLVADDVIWSYSRILAPGSSLSAISNLQNILGAQDYLDGKADHVAGLAKIDDMTFSITFESFADPGYLLFEAVTAILPREAVESGAFLSNPVGCGPFTFVEHIEGSRISGKKFDKYFKPGKPYADAIEFTITDDYSALDVAFRAGEVDATVLSENGYVMYAQDPDLSKGLIEIAEMFTRHMGMNLDMKPFDDVRVRQAINYAVDRDIIIEKLLKNKAFKAVGWLPTPSSGFDPDRKPYAFDPEKARALLAEAGLADGVSFEAWVTDATSSLGVLQAMTPFLAAVGITVTPKVVEAGVLVEAINKGEAPAWFRSNGTGPDPISALRSFDSRRPRSTNRAGFKDAAYDAMLDEAMATVDPAKRIELVKKADAYIFEQAPVWFHNYNKAVLATQPWVHGVDANVTEAAIIEVDQVWLDENAPSR</sequence>
<reference evidence="5 6" key="1">
    <citation type="submission" date="2018-04" db="EMBL/GenBank/DDBJ databases">
        <title>Genomic Encyclopedia of Archaeal and Bacterial Type Strains, Phase II (KMG-II): from individual species to whole genera.</title>
        <authorList>
            <person name="Goeker M."/>
        </authorList>
    </citation>
    <scope>NUCLEOTIDE SEQUENCE [LARGE SCALE GENOMIC DNA]</scope>
    <source>
        <strain evidence="5 6">DSM 21823</strain>
    </source>
</reference>
<keyword evidence="6" id="KW-1185">Reference proteome</keyword>
<dbReference type="PANTHER" id="PTHR30290:SF83">
    <property type="entry name" value="ABC TRANSPORTER SUBSTRATE-BINDING PROTEIN"/>
    <property type="match status" value="1"/>
</dbReference>
<dbReference type="InterPro" id="IPR039424">
    <property type="entry name" value="SBP_5"/>
</dbReference>
<evidence type="ECO:0000256" key="3">
    <source>
        <dbReference type="SAM" id="SignalP"/>
    </source>
</evidence>
<evidence type="ECO:0000313" key="5">
    <source>
        <dbReference type="EMBL" id="PTX48153.1"/>
    </source>
</evidence>
<comment type="subcellular location">
    <subcellularLocation>
        <location evidence="1">Periplasm</location>
    </subcellularLocation>
</comment>
<dbReference type="GO" id="GO:0015833">
    <property type="term" value="P:peptide transport"/>
    <property type="evidence" value="ECO:0007669"/>
    <property type="project" value="TreeGrafter"/>
</dbReference>
<dbReference type="Gene3D" id="3.10.105.10">
    <property type="entry name" value="Dipeptide-binding Protein, Domain 3"/>
    <property type="match status" value="1"/>
</dbReference>
<dbReference type="AlphaFoldDB" id="A0A2T6AWG1"/>
<comment type="caution">
    <text evidence="5">The sequence shown here is derived from an EMBL/GenBank/DDBJ whole genome shotgun (WGS) entry which is preliminary data.</text>
</comment>
<dbReference type="RefSeq" id="WP_108129556.1">
    <property type="nucleotide sequence ID" value="NZ_QBKP01000010.1"/>
</dbReference>
<dbReference type="PANTHER" id="PTHR30290">
    <property type="entry name" value="PERIPLASMIC BINDING COMPONENT OF ABC TRANSPORTER"/>
    <property type="match status" value="1"/>
</dbReference>
<dbReference type="InterPro" id="IPR000914">
    <property type="entry name" value="SBP_5_dom"/>
</dbReference>
<dbReference type="Proteomes" id="UP000244224">
    <property type="component" value="Unassembled WGS sequence"/>
</dbReference>
<keyword evidence="3" id="KW-0732">Signal</keyword>
<evidence type="ECO:0000256" key="1">
    <source>
        <dbReference type="ARBA" id="ARBA00004418"/>
    </source>
</evidence>
<dbReference type="GO" id="GO:0043190">
    <property type="term" value="C:ATP-binding cassette (ABC) transporter complex"/>
    <property type="evidence" value="ECO:0007669"/>
    <property type="project" value="InterPro"/>
</dbReference>
<evidence type="ECO:0000259" key="4">
    <source>
        <dbReference type="Pfam" id="PF00496"/>
    </source>
</evidence>
<dbReference type="CDD" id="cd00995">
    <property type="entry name" value="PBP2_NikA_DppA_OppA_like"/>
    <property type="match status" value="1"/>
</dbReference>
<dbReference type="InterPro" id="IPR030678">
    <property type="entry name" value="Peptide/Ni-bd"/>
</dbReference>
<dbReference type="InterPro" id="IPR006311">
    <property type="entry name" value="TAT_signal"/>
</dbReference>